<dbReference type="NCBIfam" id="TIGR00144">
    <property type="entry name" value="beta_RFAP_syn"/>
    <property type="match status" value="1"/>
</dbReference>
<dbReference type="InterPro" id="IPR006204">
    <property type="entry name" value="GHMP_kinase_N_dom"/>
</dbReference>
<dbReference type="Gene3D" id="3.30.230.10">
    <property type="match status" value="1"/>
</dbReference>
<feature type="domain" description="GHMP kinase N-terminal" evidence="3">
    <location>
        <begin position="77"/>
        <end position="144"/>
    </location>
</feature>
<accession>A0A1I7NVY2</accession>
<dbReference type="Pfam" id="PF08544">
    <property type="entry name" value="GHMP_kinases_C"/>
    <property type="match status" value="1"/>
</dbReference>
<dbReference type="PIRSF" id="PIRSF004884">
    <property type="entry name" value="Sugar_kin_arch"/>
    <property type="match status" value="1"/>
</dbReference>
<keyword evidence="1" id="KW-0808">Transferase</keyword>
<evidence type="ECO:0000259" key="4">
    <source>
        <dbReference type="Pfam" id="PF08544"/>
    </source>
</evidence>
<dbReference type="GO" id="GO:0016301">
    <property type="term" value="F:kinase activity"/>
    <property type="evidence" value="ECO:0007669"/>
    <property type="project" value="UniProtKB-KW"/>
</dbReference>
<dbReference type="EMBL" id="FPCH01000004">
    <property type="protein sequence ID" value="SFV38836.1"/>
    <property type="molecule type" value="Genomic_DNA"/>
</dbReference>
<dbReference type="GO" id="GO:0005524">
    <property type="term" value="F:ATP binding"/>
    <property type="evidence" value="ECO:0007669"/>
    <property type="project" value="InterPro"/>
</dbReference>
<dbReference type="InterPro" id="IPR004422">
    <property type="entry name" value="RFAP_synthase"/>
</dbReference>
<sequence>MPPGGYQKGLSYVRPFPATSAAIRVTAPARLHLGFLDLNGGLGRRYGSIGLSIDRPSTELTLANAGRHSATGPESQRAVALLHKFAGENQDNGYAITVSEAIPAHAGLGSGTQLALAVGAAVARMEGRELSAADLAALGDRGARSGIGLEAFRSGGFIIDGGKGKEDRPPPLTLRSDFPVEWRVMLILDPRNAGVSGEAETTAFAGLPPFPETSAAHICHLVLMKLVPGLKEEDLGAFGSALTEIQEIVGGHFAAKQGGSAWTSRAVGHLAARMRELGATGIGQSSWGPTGFAFVESQKAAERLYHSLYEEAKGVGLEIQIAQGRNSGATIESLRNS</sequence>
<protein>
    <submittedName>
        <fullName evidence="5">Beta-RFAP synthase</fullName>
    </submittedName>
</protein>
<dbReference type="AlphaFoldDB" id="A0A1I7NVY2"/>
<dbReference type="InterPro" id="IPR014721">
    <property type="entry name" value="Ribsml_uS5_D2-typ_fold_subgr"/>
</dbReference>
<dbReference type="RefSeq" id="WP_092869376.1">
    <property type="nucleotide sequence ID" value="NZ_FPCH01000004.1"/>
</dbReference>
<name>A0A1I7NVY2_9HYPH</name>
<proteinExistence type="predicted"/>
<dbReference type="Pfam" id="PF00288">
    <property type="entry name" value="GHMP_kinases_N"/>
    <property type="match status" value="1"/>
</dbReference>
<evidence type="ECO:0000256" key="2">
    <source>
        <dbReference type="ARBA" id="ARBA00022777"/>
    </source>
</evidence>
<feature type="domain" description="GHMP kinase C-terminal" evidence="4">
    <location>
        <begin position="227"/>
        <end position="310"/>
    </location>
</feature>
<dbReference type="InterPro" id="IPR013750">
    <property type="entry name" value="GHMP_kinase_C_dom"/>
</dbReference>
<dbReference type="SUPFAM" id="SSF54211">
    <property type="entry name" value="Ribosomal protein S5 domain 2-like"/>
    <property type="match status" value="1"/>
</dbReference>
<dbReference type="PANTHER" id="PTHR20861">
    <property type="entry name" value="HOMOSERINE/4-DIPHOSPHOCYTIDYL-2-C-METHYL-D-ERYTHRITOL KINASE"/>
    <property type="match status" value="1"/>
</dbReference>
<keyword evidence="6" id="KW-1185">Reference proteome</keyword>
<evidence type="ECO:0000313" key="5">
    <source>
        <dbReference type="EMBL" id="SFV38836.1"/>
    </source>
</evidence>
<evidence type="ECO:0000256" key="1">
    <source>
        <dbReference type="ARBA" id="ARBA00022679"/>
    </source>
</evidence>
<dbReference type="Proteomes" id="UP000199423">
    <property type="component" value="Unassembled WGS sequence"/>
</dbReference>
<dbReference type="PANTHER" id="PTHR20861:SF6">
    <property type="entry name" value="BETA-RIBOFURANOSYLPHENOL 5'-PHOSPHATE SYNTHASE"/>
    <property type="match status" value="1"/>
</dbReference>
<dbReference type="STRING" id="51670.SAMN04488557_3874"/>
<evidence type="ECO:0000259" key="3">
    <source>
        <dbReference type="Pfam" id="PF00288"/>
    </source>
</evidence>
<organism evidence="5 6">
    <name type="scientific">Hyphomicrobium facile</name>
    <dbReference type="NCBI Taxonomy" id="51670"/>
    <lineage>
        <taxon>Bacteria</taxon>
        <taxon>Pseudomonadati</taxon>
        <taxon>Pseudomonadota</taxon>
        <taxon>Alphaproteobacteria</taxon>
        <taxon>Hyphomicrobiales</taxon>
        <taxon>Hyphomicrobiaceae</taxon>
        <taxon>Hyphomicrobium</taxon>
    </lineage>
</organism>
<dbReference type="InterPro" id="IPR020568">
    <property type="entry name" value="Ribosomal_Su5_D2-typ_SF"/>
</dbReference>
<evidence type="ECO:0000313" key="6">
    <source>
        <dbReference type="Proteomes" id="UP000199423"/>
    </source>
</evidence>
<gene>
    <name evidence="5" type="ORF">SAMN04488557_3874</name>
</gene>
<dbReference type="OrthoDB" id="1492801at2"/>
<reference evidence="6" key="1">
    <citation type="submission" date="2016-10" db="EMBL/GenBank/DDBJ databases">
        <authorList>
            <person name="Varghese N."/>
            <person name="Submissions S."/>
        </authorList>
    </citation>
    <scope>NUCLEOTIDE SEQUENCE [LARGE SCALE GENOMIC DNA]</scope>
    <source>
        <strain evidence="6">DSM 1565</strain>
    </source>
</reference>
<keyword evidence="2" id="KW-0418">Kinase</keyword>